<organism evidence="3 4">
    <name type="scientific">Nocardiopsis algeriensis</name>
    <dbReference type="NCBI Taxonomy" id="1478215"/>
    <lineage>
        <taxon>Bacteria</taxon>
        <taxon>Bacillati</taxon>
        <taxon>Actinomycetota</taxon>
        <taxon>Actinomycetes</taxon>
        <taxon>Streptosporangiales</taxon>
        <taxon>Nocardiopsidaceae</taxon>
        <taxon>Nocardiopsis</taxon>
    </lineage>
</organism>
<sequence>MVRRWGFVASVATAVLVLGVAMAAHPSLRNEIAAEFDVLFLVSWAPPVFGGLLAWILVKALGSREQLDRRIEAAMEGHPLDRELGWLALCLLGFLVCLAGLTEILRVYETAVNTDVAVAASFASRMLFLLVLPILVMDRSGITLDGRGTSMPGIAMGASEPWRWLGLVPVAAAVGLTGYVLVPHTGLPEPSYLLIGVLLAYAAVSVCEEVFFRSMVQTRLETRMGRWGGIMATSLLFALVYTLLTPFDRFAQLPGAGMVHDLGLAMLTYLPSSVLYGYLWTCFRNVWVNVLLRIGLFVLLVPSGLGSAVV</sequence>
<feature type="domain" description="CAAX prenyl protease 2/Lysostaphin resistance protein A-like" evidence="2">
    <location>
        <begin position="192"/>
        <end position="293"/>
    </location>
</feature>
<evidence type="ECO:0000313" key="4">
    <source>
        <dbReference type="Proteomes" id="UP000536604"/>
    </source>
</evidence>
<dbReference type="Proteomes" id="UP000536604">
    <property type="component" value="Unassembled WGS sequence"/>
</dbReference>
<dbReference type="EMBL" id="JACHJO010000016">
    <property type="protein sequence ID" value="MBB6122156.1"/>
    <property type="molecule type" value="Genomic_DNA"/>
</dbReference>
<gene>
    <name evidence="3" type="ORF">FHS13_004145</name>
</gene>
<keyword evidence="3" id="KW-0645">Protease</keyword>
<feature type="transmembrane region" description="Helical" evidence="1">
    <location>
        <begin position="290"/>
        <end position="309"/>
    </location>
</feature>
<protein>
    <submittedName>
        <fullName evidence="3">Membrane protease YdiL (CAAX protease family)</fullName>
    </submittedName>
</protein>
<proteinExistence type="predicted"/>
<feature type="transmembrane region" description="Helical" evidence="1">
    <location>
        <begin position="83"/>
        <end position="105"/>
    </location>
</feature>
<name>A0A841IXZ8_9ACTN</name>
<evidence type="ECO:0000256" key="1">
    <source>
        <dbReference type="SAM" id="Phobius"/>
    </source>
</evidence>
<feature type="transmembrane region" description="Helical" evidence="1">
    <location>
        <begin position="264"/>
        <end position="283"/>
    </location>
</feature>
<dbReference type="GO" id="GO:0006508">
    <property type="term" value="P:proteolysis"/>
    <property type="evidence" value="ECO:0007669"/>
    <property type="project" value="UniProtKB-KW"/>
</dbReference>
<dbReference type="GO" id="GO:0004175">
    <property type="term" value="F:endopeptidase activity"/>
    <property type="evidence" value="ECO:0007669"/>
    <property type="project" value="UniProtKB-ARBA"/>
</dbReference>
<accession>A0A841IXZ8</accession>
<feature type="transmembrane region" description="Helical" evidence="1">
    <location>
        <begin position="39"/>
        <end position="62"/>
    </location>
</feature>
<dbReference type="GO" id="GO:0080120">
    <property type="term" value="P:CAAX-box protein maturation"/>
    <property type="evidence" value="ECO:0007669"/>
    <property type="project" value="UniProtKB-ARBA"/>
</dbReference>
<keyword evidence="1" id="KW-1133">Transmembrane helix</keyword>
<keyword evidence="1" id="KW-0812">Transmembrane</keyword>
<feature type="transmembrane region" description="Helical" evidence="1">
    <location>
        <begin position="164"/>
        <end position="181"/>
    </location>
</feature>
<evidence type="ECO:0000313" key="3">
    <source>
        <dbReference type="EMBL" id="MBB6122156.1"/>
    </source>
</evidence>
<dbReference type="InterPro" id="IPR003675">
    <property type="entry name" value="Rce1/LyrA-like_dom"/>
</dbReference>
<evidence type="ECO:0000259" key="2">
    <source>
        <dbReference type="Pfam" id="PF02517"/>
    </source>
</evidence>
<keyword evidence="3" id="KW-0378">Hydrolase</keyword>
<dbReference type="RefSeq" id="WP_184293593.1">
    <property type="nucleotide sequence ID" value="NZ_JACHJO010000016.1"/>
</dbReference>
<feature type="transmembrane region" description="Helical" evidence="1">
    <location>
        <begin position="224"/>
        <end position="244"/>
    </location>
</feature>
<reference evidence="3 4" key="1">
    <citation type="submission" date="2020-08" db="EMBL/GenBank/DDBJ databases">
        <title>Genomic Encyclopedia of Type Strains, Phase III (KMG-III): the genomes of soil and plant-associated and newly described type strains.</title>
        <authorList>
            <person name="Whitman W."/>
        </authorList>
    </citation>
    <scope>NUCLEOTIDE SEQUENCE [LARGE SCALE GENOMIC DNA]</scope>
    <source>
        <strain evidence="3 4">CECT 8712</strain>
    </source>
</reference>
<keyword evidence="4" id="KW-1185">Reference proteome</keyword>
<feature type="transmembrane region" description="Helical" evidence="1">
    <location>
        <begin position="117"/>
        <end position="137"/>
    </location>
</feature>
<feature type="transmembrane region" description="Helical" evidence="1">
    <location>
        <begin position="193"/>
        <end position="212"/>
    </location>
</feature>
<dbReference type="AlphaFoldDB" id="A0A841IXZ8"/>
<dbReference type="Pfam" id="PF02517">
    <property type="entry name" value="Rce1-like"/>
    <property type="match status" value="1"/>
</dbReference>
<comment type="caution">
    <text evidence="3">The sequence shown here is derived from an EMBL/GenBank/DDBJ whole genome shotgun (WGS) entry which is preliminary data.</text>
</comment>
<keyword evidence="1" id="KW-0472">Membrane</keyword>